<proteinExistence type="predicted"/>
<name>A0AAV4QQR8_9ARAC</name>
<protein>
    <submittedName>
        <fullName evidence="1">Uncharacterized protein</fullName>
    </submittedName>
</protein>
<accession>A0AAV4QQR8</accession>
<keyword evidence="2" id="KW-1185">Reference proteome</keyword>
<evidence type="ECO:0000313" key="2">
    <source>
        <dbReference type="Proteomes" id="UP001054837"/>
    </source>
</evidence>
<dbReference type="EMBL" id="BPLQ01004748">
    <property type="protein sequence ID" value="GIY10436.1"/>
    <property type="molecule type" value="Genomic_DNA"/>
</dbReference>
<comment type="caution">
    <text evidence="1">The sequence shown here is derived from an EMBL/GenBank/DDBJ whole genome shotgun (WGS) entry which is preliminary data.</text>
</comment>
<sequence>MVSKALYNLKISGTLYFPFLNAFEYPAILCSSTINSLLVNARLVFEIIKLCMKTGNLSFFYAFVEWSSVVTSVGNRYRTLHMMQSVTSSEVSHFTLKKEEPSSSSCFGFT</sequence>
<dbReference type="AlphaFoldDB" id="A0AAV4QQR8"/>
<dbReference type="Proteomes" id="UP001054837">
    <property type="component" value="Unassembled WGS sequence"/>
</dbReference>
<evidence type="ECO:0000313" key="1">
    <source>
        <dbReference type="EMBL" id="GIY10436.1"/>
    </source>
</evidence>
<organism evidence="1 2">
    <name type="scientific">Caerostris darwini</name>
    <dbReference type="NCBI Taxonomy" id="1538125"/>
    <lineage>
        <taxon>Eukaryota</taxon>
        <taxon>Metazoa</taxon>
        <taxon>Ecdysozoa</taxon>
        <taxon>Arthropoda</taxon>
        <taxon>Chelicerata</taxon>
        <taxon>Arachnida</taxon>
        <taxon>Araneae</taxon>
        <taxon>Araneomorphae</taxon>
        <taxon>Entelegynae</taxon>
        <taxon>Araneoidea</taxon>
        <taxon>Araneidae</taxon>
        <taxon>Caerostris</taxon>
    </lineage>
</organism>
<gene>
    <name evidence="1" type="ORF">CDAR_475061</name>
</gene>
<reference evidence="1 2" key="1">
    <citation type="submission" date="2021-06" db="EMBL/GenBank/DDBJ databases">
        <title>Caerostris darwini draft genome.</title>
        <authorList>
            <person name="Kono N."/>
            <person name="Arakawa K."/>
        </authorList>
    </citation>
    <scope>NUCLEOTIDE SEQUENCE [LARGE SCALE GENOMIC DNA]</scope>
</reference>